<dbReference type="Pfam" id="PF00149">
    <property type="entry name" value="Metallophos"/>
    <property type="match status" value="1"/>
</dbReference>
<dbReference type="GO" id="GO:0016787">
    <property type="term" value="F:hydrolase activity"/>
    <property type="evidence" value="ECO:0007669"/>
    <property type="project" value="UniProtKB-KW"/>
</dbReference>
<dbReference type="Gene3D" id="3.60.21.10">
    <property type="match status" value="1"/>
</dbReference>
<evidence type="ECO:0000256" key="4">
    <source>
        <dbReference type="ARBA" id="ARBA00025742"/>
    </source>
</evidence>
<comment type="caution">
    <text evidence="6">The sequence shown here is derived from an EMBL/GenBank/DDBJ whole genome shotgun (WGS) entry which is preliminary data.</text>
</comment>
<keyword evidence="2" id="KW-0378">Hydrolase</keyword>
<reference evidence="6" key="1">
    <citation type="journal article" date="2015" name="Nature">
        <title>Complex archaea that bridge the gap between prokaryotes and eukaryotes.</title>
        <authorList>
            <person name="Spang A."/>
            <person name="Saw J.H."/>
            <person name="Jorgensen S.L."/>
            <person name="Zaremba-Niedzwiedzka K."/>
            <person name="Martijn J."/>
            <person name="Lind A.E."/>
            <person name="van Eijk R."/>
            <person name="Schleper C."/>
            <person name="Guy L."/>
            <person name="Ettema T.J."/>
        </authorList>
    </citation>
    <scope>NUCLEOTIDE SEQUENCE</scope>
</reference>
<feature type="non-terminal residue" evidence="6">
    <location>
        <position position="599"/>
    </location>
</feature>
<feature type="domain" description="Calcineurin-like phosphoesterase" evidence="5">
    <location>
        <begin position="10"/>
        <end position="269"/>
    </location>
</feature>
<evidence type="ECO:0000259" key="5">
    <source>
        <dbReference type="Pfam" id="PF00149"/>
    </source>
</evidence>
<evidence type="ECO:0000256" key="2">
    <source>
        <dbReference type="ARBA" id="ARBA00022801"/>
    </source>
</evidence>
<gene>
    <name evidence="6" type="ORF">LCGC14_1798850</name>
</gene>
<sequence length="599" mass="69971">MTEKLNGELTILHLSDLHFGDFFSFKDAAQTFEDRWENVEEKLNTILNDRQADLLAITGDLGSKGVKDDYSTDTELFIKNNFKDYLTGNSFFIVPGNHDLQWPKDKKNIENSTRFNEFFDFLKRIDVIEKDFKCFESPHFVKEKIIKKKSNDFSSLILELNSCLYTAYRKCTNFGKHEDLAKSVFDENYKDDSQIHENKLLEYLREIKKNYEEENFPIRIALLHHNVSSYKEQGLSSKKGDPETIKPNVFIKTLRDYGFDIILHGHRHETITDSLHGVVIIGAGSTFVIENKVPIRNSNELNVIRISYDYIDELLSPNLRVDVDTLKLYFRDRVVKIETGDYEIVGHNRKDYEKMKKNINTHKLVVKKRPVKVFEEAAKILEHLLNLPLKSKTKRLKELENYYKTLFKEKEFAQPLFDNARKTINRLWRQRKYNAAKIDFFLKMKIYPTSHLALLENLKESDSLYRNLPKMLKNEEFSSINSHLNDIIGKYDIKVARPTVLEKSRVTKRVRVLAEPRTLLKTSPSRKSRESRISTIQRGVESPSTRLFPAMKRAPARSSYISKSPVRRIMRKEGAERISSKALVRLIHFLEISGATATR</sequence>
<dbReference type="InterPro" id="IPR050884">
    <property type="entry name" value="CNP_phosphodiesterase-III"/>
</dbReference>
<evidence type="ECO:0000313" key="6">
    <source>
        <dbReference type="EMBL" id="KKM00994.1"/>
    </source>
</evidence>
<dbReference type="EMBL" id="LAZR01017298">
    <property type="protein sequence ID" value="KKM00994.1"/>
    <property type="molecule type" value="Genomic_DNA"/>
</dbReference>
<evidence type="ECO:0000256" key="3">
    <source>
        <dbReference type="ARBA" id="ARBA00023004"/>
    </source>
</evidence>
<keyword evidence="3" id="KW-0408">Iron</keyword>
<dbReference type="InterPro" id="IPR029052">
    <property type="entry name" value="Metallo-depent_PP-like"/>
</dbReference>
<keyword evidence="1" id="KW-0479">Metal-binding</keyword>
<protein>
    <recommendedName>
        <fullName evidence="5">Calcineurin-like phosphoesterase domain-containing protein</fullName>
    </recommendedName>
</protein>
<dbReference type="SUPFAM" id="SSF56300">
    <property type="entry name" value="Metallo-dependent phosphatases"/>
    <property type="match status" value="1"/>
</dbReference>
<dbReference type="PANTHER" id="PTHR42988">
    <property type="entry name" value="PHOSPHOHYDROLASE"/>
    <property type="match status" value="1"/>
</dbReference>
<accession>A0A0F9GQC3</accession>
<evidence type="ECO:0000256" key="1">
    <source>
        <dbReference type="ARBA" id="ARBA00022723"/>
    </source>
</evidence>
<name>A0A0F9GQC3_9ZZZZ</name>
<dbReference type="AlphaFoldDB" id="A0A0F9GQC3"/>
<organism evidence="6">
    <name type="scientific">marine sediment metagenome</name>
    <dbReference type="NCBI Taxonomy" id="412755"/>
    <lineage>
        <taxon>unclassified sequences</taxon>
        <taxon>metagenomes</taxon>
        <taxon>ecological metagenomes</taxon>
    </lineage>
</organism>
<comment type="similarity">
    <text evidence="4">Belongs to the cyclic nucleotide phosphodiesterase class-III family.</text>
</comment>
<dbReference type="PANTHER" id="PTHR42988:SF2">
    <property type="entry name" value="CYCLIC NUCLEOTIDE PHOSPHODIESTERASE CBUA0032-RELATED"/>
    <property type="match status" value="1"/>
</dbReference>
<dbReference type="GO" id="GO:0046872">
    <property type="term" value="F:metal ion binding"/>
    <property type="evidence" value="ECO:0007669"/>
    <property type="project" value="UniProtKB-KW"/>
</dbReference>
<dbReference type="InterPro" id="IPR004843">
    <property type="entry name" value="Calcineurin-like_PHP"/>
</dbReference>
<proteinExistence type="inferred from homology"/>